<dbReference type="Proteomes" id="UP000194003">
    <property type="component" value="Unassembled WGS sequence"/>
</dbReference>
<gene>
    <name evidence="3" type="ORF">MAIT1_05259</name>
</gene>
<feature type="compositionally biased region" description="Polar residues" evidence="1">
    <location>
        <begin position="234"/>
        <end position="243"/>
    </location>
</feature>
<feature type="domain" description="RapA2 cadherin-like" evidence="2">
    <location>
        <begin position="877"/>
        <end position="948"/>
    </location>
</feature>
<dbReference type="InterPro" id="IPR001343">
    <property type="entry name" value="Hemolysn_Ca-bd"/>
</dbReference>
<feature type="region of interest" description="Disordered" evidence="1">
    <location>
        <begin position="2274"/>
        <end position="2296"/>
    </location>
</feature>
<dbReference type="PRINTS" id="PR00313">
    <property type="entry name" value="CABNDNGRPT"/>
</dbReference>
<reference evidence="3 4" key="1">
    <citation type="journal article" date="2016" name="BMC Genomics">
        <title>Combined genomic and structural analyses of a cultured magnetotactic bacterium reveals its niche adaptation to a dynamic environment.</title>
        <authorList>
            <person name="Araujo A.C."/>
            <person name="Morillo V."/>
            <person name="Cypriano J."/>
            <person name="Teixeira L.C."/>
            <person name="Leao P."/>
            <person name="Lyra S."/>
            <person name="Almeida L.G."/>
            <person name="Bazylinski D.A."/>
            <person name="Vasconcellos A.T."/>
            <person name="Abreu F."/>
            <person name="Lins U."/>
        </authorList>
    </citation>
    <scope>NUCLEOTIDE SEQUENCE [LARGE SCALE GENOMIC DNA]</scope>
    <source>
        <strain evidence="3 4">IT-1</strain>
    </source>
</reference>
<feature type="region of interest" description="Disordered" evidence="1">
    <location>
        <begin position="1"/>
        <end position="24"/>
    </location>
</feature>
<dbReference type="GO" id="GO:0005509">
    <property type="term" value="F:calcium ion binding"/>
    <property type="evidence" value="ECO:0007669"/>
    <property type="project" value="InterPro"/>
</dbReference>
<dbReference type="OrthoDB" id="6756629at2"/>
<accession>A0A1Y2K540</accession>
<dbReference type="InterPro" id="IPR018511">
    <property type="entry name" value="Hemolysin-typ_Ca-bd_CS"/>
</dbReference>
<sequence>MAEEQVTPSTEVKEAAADEDEARQTLDDLTVLQEVNTVNLDAEQNQGEDGQRSQVEDLQGMSMIQMGNRDIPDTGFANALEDGEVAQESGDIGSQGAQQSALRGAAGGEEVLGGAGADGFEVVADGQVGAAPLETPEVAVDAVETGPGESDAPAAPELDAVAAPEAQAAAGSGLTEEAPAEEQAAAQEDDADSEEEEETFEDANVAQQEDGTAESPALETEDASGSEDGVIPLNISTGLSDTDGSETLSITIGGVPDGVALSAGSDNGDGTWTLTAEDLDGLYLTLPENDASDFSLTVTATSTETANGATNTVSGVVDVSVDAVADTPTLNLSESASGTEDQPIALDLSAALTDTDGSESLSITLSGVPDGATFSAGTDNGDGTWSFTADELDGLTITPPENSSDDFTLSVTATSTEAENGDAATSTGSISVSVEADADAPTLVMNDAAGTEDQPIALDLSAALVDTDGSESLSITIEGAPDGAIFSAGSDNGDGSWTFTADELDGLTITPPADSDGDFTLSVTAITTDENGDTATTSGTIDVAVAADADAPVLNLTDAASGTEDQPIALDLSSALTDVDGSESLAITISGVPDGAAFSAGTDNGDGTWSFTADELDGLTITPPHDSGDDFTLSVTATTTEAANGDTASTTGTIDVSVAADADAPTLVLNDAAGTEDQPIALDLSSALTDVDGSESLAITLSGVPDGAAFSAGTDNGDGSWTFTADELDGLTITPPADSDVDFTLSVTATATEGENGDTATTSGTIDISVAADADAPTLVLNDAAGTEDQPIALDLSSALTDTDGSESLSITIEGAPDGATFSAGTDNGDGTWTFTADELDGLTITPPHDSGDDFTLSVTATTTEAANGDTAVTTGTIDVSVAADADAPVLNLTDTASGVEDQPIALDLSSALTDVDGSESLSITIGGVPDGAAFSAGTDNGDGTWTFTANELDGLTITPPADSDVDFTLSVTATSTEGENGDTATTSGTINVSVAADADAPTLVLNDAAGTEDQPIALDLSSALTDVDGSESLSITIEGVPDGAAFSAGTDNGDGSWTFTADELDGLTITPPADSDVDFTLSVTATSTEAENGDTAATSGTIDISVAADADAPVLNLTDTASGTEDQPIALDLSSALTDVDGSESLSITLSGVPDGAAFSAGTDNGDGTWTFTADELDGLTITPPADSDVDFTLSVTATSTEAENGDTATTTGTIDVSVAADADAPTLVLHDAAGTEDQPIALDLSSALTDTDGSESLSITLSGVPDGAAFSAGTDNGDGTWTFTADELDGLTITPPADSDVDFTLSVTATSTEAENGDTATTSGTIDISVAADADAPTLVLNDAAGTEDQPIVLDLSSALTDVDGSESLSITLSGVPDGAAFSAGTDNGDGTWTFNADELDGLTITPPADSDVDFTLSVTATSTEGENGDTATTSGTIDISVAADADAPTLVLNDAAGTEDQPIALDLSSALTDVDGSESLSITIEGVPDGAAFSAGTDNGDGTWTFTADELDGLTITPPADSDVDFTLSVTATSTEAENGDTATTTGTIDVSVAADADAPTLVLHDAAGTEEQPIALDLSSALTDVDGSESLSITLSGVPDGAAFSAGTDNGDGTWTFTADELDGLTITPPHDSSDDFTLSVTATSTEGENGDTATTSGTINVSVAADADAPTLVLNDAAGTEDQPIALDLSSALTDTDGSETLSITIGGVPDGATFSAGSDNGDGTWTFTADELDGLTITPPADSDVDFTLSVTATSTEAENGDTATTTGTIDVSVAADADAPTLVLNDAAGTEDQPIALDLSSALTDVDGSESLSITIAGAPDGATFSAGTDNGDGSWTFTADELDGLTITPPHDSDVDFTLSVTATSTEAENGDTATATGTIDVSVAADADAPTLVLNDAAGTEDQPIALDLSSALTDVDGSESLSITISGVPDGATFSAGTDNGDGSWSFTADQLDGLTITPPENSSVDFTLNVSATSTEAENGDTATTLGTLNVAISAQADAVVLNDAAAGTEDQPIALNLIDLNTLDDSETLTVTIEGAPDGATFSAGTDNGDGSWSFTADDLDGLTITPPADSDVDFSLSVTATTTEAENGDTNTVTGTVDVSVAADADAPILTLHDAAGTEDQPIALDLTSALTDVDGSETLAITISGVPDGASFSAGSDNGDGSWTFTADELDGLTITPPHDSDVDFTLSVTATSTEAENGDSATTTGTIAVSVAADADMPTLVVDDSAGTEDHAISLDIASSLSDVDGSESLAITIEGVPDGATLSAGTENPDGSWSVSGDDLADLTITPPDDWSGTFDLTITATATEAENGDTASTAGQTITVTVNPDVDAISVTGAASGLEDQWIDVTGAFTLGDADGSESVNSVTISGLPDGAALQIVDPDSGAIIDLGTSTGTGDTFTIPAQYVTDSGDGLTFNIEGMQVMAPADSNVDFDLSISANITDANGLTTDVEVVSDGFTVEVTGVADGVDASSLSADDVAATEDKWFLLNDPDNGPGLNADLIDTDGSEAGFFTLSSDESFKLQVYNGNKWVNADDNADGSYTVSAEDVENGHVRMAPPSNSDESFDVDVSAFTRDYDEDGHTVDSVSSNVDTQFTVTVDAVADKLTIKGSAEGTEDTTISIDNSIMLQDRDGSESLDGSIVISGIPDGAALSIDGPNAGLITDLGDGSYEIDLGALTVTHTTGDGVDYGFTIDGLTYTPAANDSSDPKLTITSSTIDSNGDTRETSKTFTVEVTADADGATLSLADAAGNEDSWIDLNPSISLTADLDGSEQVSSVLITSSDPGAEGAVLEVNGQTIQPTVTRVRQPVTDGNGDVVLDDQGAPMTTTITTTAWAVPTALLEAVTNGDGQTTGWDFPGMKILPPSDSDADFELDFTVAINDDGEDIAIASGTMSVDVAAVADAPELTAQDVIGTEDSAISLNIVSQMADVDGSESLSFVISGVPDGATLSAGTDNGDGAWTLSADDMAGLTVTPPPESDVSFDLTVTATSTESNPTTSGDDAGGVAEASASVSQSFTVFVTGDADEPVVPTNLSAHGVEDQVNAGGAPDGAINLDLTSITLGDDADNSEQLSVIISDLPDGATLWIDDANADSLHFIGNGRWQIDSDALGDVYVVPQGDFGGTFDLSVDVVVTEKGVYTDDNGDSQVVRGGDQEVVTTTLTVTVDADADQPIINVSASGLEDQAGGVELNLSALSGDVDGSETITSITIDDVPDGVTLMQNGQALVANVDGEYVFDIAGGDSVEGITLITPEHSNVDFDLSVSATAMDSNGDTQTHTVTETVNLTGVADGVSNFQVGQMQEPDTALHVEIAKGSNKGDAYEFEVFVDGDSVGVFSTDVFYQQDGFESLTIDTIDFSQVDPDSITISPVGVDSNMVLGEVRVGDSVLTAGNATGDFAESGDVIRLTNQDKFVTFDSSGVEYDAPHLQTGEVFTDGAHQVAIDISADMIDADGSEELYFVIQGVPDGAMLAAGVDGAGDAIHAGMNAGNGVWIVTEDQLADLHVAPADGMADGDSFTLTITAVTHENDGDYSYDDQTTLTITMDADYDVGDAPGLGNAREGGGDGVVDGVDMTTAASGAEDASIAMNASITQYDGDSEVTVFVIDDADLPEGAALSGGVYNPLDGTWVFSADEMEGLEIVPPADFSGTFEVSISAITTEANGEALSQSHVATVDVDAVTDGPNVFIGAASGAEDTAIDLNLSITLPDGDGSESLSGDILISGVPDGATLSVGTDNGDGTWTISGDDVVESDGVFTVPNLTVTPPADSSADFDLTFAVTGGEGGTGAAADVTVTQSVTVTVSADADDVSFNLSVADQTGGVEDQAFTLQGLEAHLDGGGSETLSVVLSGYPDGTTFSAGANNGDGTWTLTPDELTDLQIKPPVDYNGTMQIDMQAYSMDRDADSGALDLQGSDTVSFTVEFAADADSATVTVNDAAGVENSAIALDLATHSFDASEGAVITLTGIPDGSTLSAGVENEDGSWTLTNDELPGLTLTPPTDYAGSFNVTMNVASDQNNVNTYESSFSFEVTAFDRAELDLGAAPDAIQQSAGSLALMPELSISDSDSTQLSGATVSIGDGADAADSFSFSGFNVTEYSADDGSSIYMVDGTNIQVSGGGFGGDGDLALSGADDVDTYQSLLQSLELNVEESGTRSINISVTDTDGAVSEVGQVDAVVTEDMVSGDGGDNVLTGTSGNDWLEGGAGDDILTGGAGDDFMVGDAGNDLFIFGMNEGSDFISGGDGYTDVIRMDGMSSDPVMELGDVGDWTINTEDGYTYVPGSESGEEFDAIVFDDADAAGSITLEDGSEIDFDGIEKIMW</sequence>
<feature type="region of interest" description="Disordered" evidence="1">
    <location>
        <begin position="165"/>
        <end position="243"/>
    </location>
</feature>
<name>A0A1Y2K540_9PROT</name>
<comment type="caution">
    <text evidence="3">The sequence shown here is derived from an EMBL/GenBank/DDBJ whole genome shotgun (WGS) entry which is preliminary data.</text>
</comment>
<organism evidence="3 4">
    <name type="scientific">Magnetofaba australis IT-1</name>
    <dbReference type="NCBI Taxonomy" id="1434232"/>
    <lineage>
        <taxon>Bacteria</taxon>
        <taxon>Pseudomonadati</taxon>
        <taxon>Pseudomonadota</taxon>
        <taxon>Magnetococcia</taxon>
        <taxon>Magnetococcales</taxon>
        <taxon>Magnetococcaceae</taxon>
        <taxon>Magnetofaba</taxon>
    </lineage>
</organism>
<feature type="compositionally biased region" description="Polar residues" evidence="1">
    <location>
        <begin position="1"/>
        <end position="10"/>
    </location>
</feature>
<keyword evidence="4" id="KW-1185">Reference proteome</keyword>
<feature type="region of interest" description="Disordered" evidence="1">
    <location>
        <begin position="39"/>
        <end position="114"/>
    </location>
</feature>
<dbReference type="PROSITE" id="PS00330">
    <property type="entry name" value="HEMOLYSIN_CALCIUM"/>
    <property type="match status" value="1"/>
</dbReference>
<dbReference type="Pfam" id="PF00353">
    <property type="entry name" value="HemolysinCabind"/>
    <property type="match status" value="1"/>
</dbReference>
<feature type="domain" description="RapA2 cadherin-like" evidence="2">
    <location>
        <begin position="1775"/>
        <end position="1845"/>
    </location>
</feature>
<dbReference type="InterPro" id="IPR040853">
    <property type="entry name" value="RapA2_cadherin-like"/>
</dbReference>
<dbReference type="RefSeq" id="WP_085442204.1">
    <property type="nucleotide sequence ID" value="NZ_LVJN01000019.1"/>
</dbReference>
<feature type="compositionally biased region" description="Polar residues" evidence="1">
    <location>
        <begin position="3002"/>
        <end position="3011"/>
    </location>
</feature>
<dbReference type="InterPro" id="IPR011049">
    <property type="entry name" value="Serralysin-like_metalloprot_C"/>
</dbReference>
<evidence type="ECO:0000313" key="3">
    <source>
        <dbReference type="EMBL" id="OSM04093.1"/>
    </source>
</evidence>
<evidence type="ECO:0000256" key="1">
    <source>
        <dbReference type="SAM" id="MobiDB-lite"/>
    </source>
</evidence>
<feature type="compositionally biased region" description="Polar residues" evidence="1">
    <location>
        <begin position="2279"/>
        <end position="2291"/>
    </location>
</feature>
<feature type="compositionally biased region" description="Gly residues" evidence="1">
    <location>
        <begin position="105"/>
        <end position="114"/>
    </location>
</feature>
<feature type="compositionally biased region" description="Acidic residues" evidence="1">
    <location>
        <begin position="187"/>
        <end position="201"/>
    </location>
</feature>
<proteinExistence type="predicted"/>
<feature type="region of interest" description="Disordered" evidence="1">
    <location>
        <begin position="3002"/>
        <end position="3021"/>
    </location>
</feature>
<feature type="domain" description="RapA2 cadherin-like" evidence="2">
    <location>
        <begin position="1102"/>
        <end position="1173"/>
    </location>
</feature>
<protein>
    <submittedName>
        <fullName evidence="3">Putative Hemolysin-type calcium-binding region</fullName>
    </submittedName>
</protein>
<feature type="compositionally biased region" description="Basic and acidic residues" evidence="1">
    <location>
        <begin position="11"/>
        <end position="24"/>
    </location>
</feature>
<dbReference type="EMBL" id="LVJN01000019">
    <property type="protein sequence ID" value="OSM04093.1"/>
    <property type="molecule type" value="Genomic_DNA"/>
</dbReference>
<feature type="compositionally biased region" description="Low complexity" evidence="1">
    <location>
        <begin position="3012"/>
        <end position="3021"/>
    </location>
</feature>
<evidence type="ECO:0000259" key="2">
    <source>
        <dbReference type="Pfam" id="PF17803"/>
    </source>
</evidence>
<evidence type="ECO:0000313" key="4">
    <source>
        <dbReference type="Proteomes" id="UP000194003"/>
    </source>
</evidence>
<dbReference type="Pfam" id="PF17803">
    <property type="entry name" value="Cadherin_4"/>
    <property type="match status" value="3"/>
</dbReference>
<feature type="compositionally biased region" description="Polar residues" evidence="1">
    <location>
        <begin position="39"/>
        <end position="48"/>
    </location>
</feature>
<dbReference type="STRING" id="1434232.MAIT1_05259"/>
<dbReference type="SUPFAM" id="SSF51120">
    <property type="entry name" value="beta-Roll"/>
    <property type="match status" value="1"/>
</dbReference>